<dbReference type="AlphaFoldDB" id="A0AAU7U5N6"/>
<evidence type="ECO:0000256" key="1">
    <source>
        <dbReference type="SAM" id="MobiDB-lite"/>
    </source>
</evidence>
<protein>
    <submittedName>
        <fullName evidence="2">Uncharacterized protein</fullName>
    </submittedName>
</protein>
<sequence length="82" mass="8780">MTNDQTDTTPLGKSVEEVEGEPQLRHPDNRGLVGRLIDPPQQDGQNNGDVPEGVLAPIAHAIGIGNDEPRNPDADRDSSEES</sequence>
<name>A0AAU7U5N6_9DEIO</name>
<accession>A0AAU7U5N6</accession>
<dbReference type="KEGG" id="dsc:ABOD76_01560"/>
<dbReference type="RefSeq" id="WP_350241498.1">
    <property type="nucleotide sequence ID" value="NZ_CP158297.1"/>
</dbReference>
<keyword evidence="2" id="KW-0614">Plasmid</keyword>
<evidence type="ECO:0000313" key="2">
    <source>
        <dbReference type="EMBL" id="XBV83764.1"/>
    </source>
</evidence>
<feature type="region of interest" description="Disordered" evidence="1">
    <location>
        <begin position="1"/>
        <end position="82"/>
    </location>
</feature>
<proteinExistence type="predicted"/>
<geneLocation type="plasmid" evidence="2">
    <name>pDson01</name>
</geneLocation>
<gene>
    <name evidence="2" type="ORF">ABOD76_01560</name>
</gene>
<dbReference type="EMBL" id="CP158297">
    <property type="protein sequence ID" value="XBV83764.1"/>
    <property type="molecule type" value="Genomic_DNA"/>
</dbReference>
<organism evidence="2">
    <name type="scientific">Deinococcus sonorensis KR-87</name>
    <dbReference type="NCBI Taxonomy" id="694439"/>
    <lineage>
        <taxon>Bacteria</taxon>
        <taxon>Thermotogati</taxon>
        <taxon>Deinococcota</taxon>
        <taxon>Deinococci</taxon>
        <taxon>Deinococcales</taxon>
        <taxon>Deinococcaceae</taxon>
        <taxon>Deinococcus</taxon>
    </lineage>
</organism>
<reference evidence="2" key="1">
    <citation type="submission" date="2024-06" db="EMBL/GenBank/DDBJ databases">
        <title>Draft Genome Sequence of Deinococcus sonorensis Type Strain KR-87, a Biofilm Producing Representative of the Genus Deinococcus.</title>
        <authorList>
            <person name="Boren L.S."/>
            <person name="Grosso R.A."/>
            <person name="Hugenberg-Cox A.N."/>
            <person name="Hill J.T.E."/>
            <person name="Albert C.M."/>
            <person name="Tuohy J.M."/>
        </authorList>
    </citation>
    <scope>NUCLEOTIDE SEQUENCE</scope>
    <source>
        <strain evidence="2">KR-87</strain>
        <plasmid evidence="2">pDson01</plasmid>
    </source>
</reference>
<feature type="compositionally biased region" description="Basic and acidic residues" evidence="1">
    <location>
        <begin position="67"/>
        <end position="82"/>
    </location>
</feature>
<feature type="compositionally biased region" description="Polar residues" evidence="1">
    <location>
        <begin position="1"/>
        <end position="11"/>
    </location>
</feature>